<dbReference type="RefSeq" id="WP_006897758.1">
    <property type="nucleotide sequence ID" value="NZ_BANU01000033.1"/>
</dbReference>
<feature type="compositionally biased region" description="Low complexity" evidence="1">
    <location>
        <begin position="135"/>
        <end position="145"/>
    </location>
</feature>
<protein>
    <recommendedName>
        <fullName evidence="3">DUF8176 domain-containing protein</fullName>
    </recommendedName>
</protein>
<organism evidence="4 5">
    <name type="scientific">Gordonia sihwensis NBRC 108236</name>
    <dbReference type="NCBI Taxonomy" id="1223544"/>
    <lineage>
        <taxon>Bacteria</taxon>
        <taxon>Bacillati</taxon>
        <taxon>Actinomycetota</taxon>
        <taxon>Actinomycetes</taxon>
        <taxon>Mycobacteriales</taxon>
        <taxon>Gordoniaceae</taxon>
        <taxon>Gordonia</taxon>
    </lineage>
</organism>
<evidence type="ECO:0000313" key="4">
    <source>
        <dbReference type="EMBL" id="GAC62352.1"/>
    </source>
</evidence>
<evidence type="ECO:0000256" key="2">
    <source>
        <dbReference type="SAM" id="Phobius"/>
    </source>
</evidence>
<gene>
    <name evidence="4" type="ORF">GSI01S_33_00380</name>
</gene>
<evidence type="ECO:0000256" key="1">
    <source>
        <dbReference type="SAM" id="MobiDB-lite"/>
    </source>
</evidence>
<reference evidence="4 5" key="1">
    <citation type="submission" date="2012-12" db="EMBL/GenBank/DDBJ databases">
        <title>Whole genome shotgun sequence of Gordonia sihwensis NBRC 108236.</title>
        <authorList>
            <person name="Yoshida I."/>
            <person name="Hosoyama A."/>
            <person name="Tsuchikane K."/>
            <person name="Ando Y."/>
            <person name="Baba S."/>
            <person name="Ohji S."/>
            <person name="Hamada M."/>
            <person name="Tamura T."/>
            <person name="Yamazoe A."/>
            <person name="Yamazaki S."/>
            <person name="Fujita N."/>
        </authorList>
    </citation>
    <scope>NUCLEOTIDE SEQUENCE [LARGE SCALE GENOMIC DNA]</scope>
    <source>
        <strain evidence="4 5">NBRC 108236</strain>
    </source>
</reference>
<evidence type="ECO:0000259" key="3">
    <source>
        <dbReference type="Pfam" id="PF26527"/>
    </source>
</evidence>
<dbReference type="EMBL" id="BANU01000033">
    <property type="protein sequence ID" value="GAC62352.1"/>
    <property type="molecule type" value="Genomic_DNA"/>
</dbReference>
<dbReference type="Proteomes" id="UP000035083">
    <property type="component" value="Unassembled WGS sequence"/>
</dbReference>
<accession>L7LQA1</accession>
<dbReference type="eggNOG" id="ENOG5033VEH">
    <property type="taxonomic scope" value="Bacteria"/>
</dbReference>
<sequence>MSDNKLPTLPALPADDELPACALAADVRAVWGVAEIDSAEVSQWSWLTLLNPEVAETVELISNEHEQPEIPDMDRNASSVVVPTPRREPRRPRRQVVILSAFFTVLAVIVVGVSMSLASIGGDDSPAAEPGDGVSSAQESAAAAAPDPCPERVEGNTTYGDGVGDQRSGAGAIQAWNHAYYVTRSAREAKSVTAAGAVADEPKLQTAIDQVPAGTTHCLTMIDRGQGLYAVRLMVTPPGEQPYPIKQLVQTAPANGRWWIESIKKDEGLP</sequence>
<feature type="domain" description="DUF8176" evidence="3">
    <location>
        <begin position="148"/>
        <end position="264"/>
    </location>
</feature>
<keyword evidence="5" id="KW-1185">Reference proteome</keyword>
<feature type="transmembrane region" description="Helical" evidence="2">
    <location>
        <begin position="96"/>
        <end position="118"/>
    </location>
</feature>
<comment type="caution">
    <text evidence="4">The sequence shown here is derived from an EMBL/GenBank/DDBJ whole genome shotgun (WGS) entry which is preliminary data.</text>
</comment>
<name>L7LQA1_9ACTN</name>
<dbReference type="InterPro" id="IPR058489">
    <property type="entry name" value="DUF8176"/>
</dbReference>
<dbReference type="Pfam" id="PF26527">
    <property type="entry name" value="DUF8176"/>
    <property type="match status" value="1"/>
</dbReference>
<keyword evidence="2" id="KW-0812">Transmembrane</keyword>
<keyword evidence="2" id="KW-1133">Transmembrane helix</keyword>
<dbReference type="AlphaFoldDB" id="L7LQA1"/>
<keyword evidence="2" id="KW-0472">Membrane</keyword>
<proteinExistence type="predicted"/>
<feature type="region of interest" description="Disordered" evidence="1">
    <location>
        <begin position="123"/>
        <end position="166"/>
    </location>
</feature>
<evidence type="ECO:0000313" key="5">
    <source>
        <dbReference type="Proteomes" id="UP000035083"/>
    </source>
</evidence>